<evidence type="ECO:0000259" key="3">
    <source>
        <dbReference type="Pfam" id="PF12770"/>
    </source>
</evidence>
<reference evidence="4 5" key="1">
    <citation type="submission" date="2023-03" db="EMBL/GenBank/DDBJ databases">
        <title>Altererythrobacter sp. CAU 1644 isolated from sand.</title>
        <authorList>
            <person name="Kim W."/>
        </authorList>
    </citation>
    <scope>NUCLEOTIDE SEQUENCE [LARGE SCALE GENOMIC DNA]</scope>
    <source>
        <strain evidence="4 5">CAU 1644</strain>
    </source>
</reference>
<proteinExistence type="predicted"/>
<evidence type="ECO:0000313" key="4">
    <source>
        <dbReference type="EMBL" id="WFL77917.1"/>
    </source>
</evidence>
<protein>
    <submittedName>
        <fullName evidence="4">CHAT domain-containing protein</fullName>
    </submittedName>
</protein>
<dbReference type="Proteomes" id="UP001215827">
    <property type="component" value="Chromosome"/>
</dbReference>
<feature type="signal peptide" evidence="2">
    <location>
        <begin position="1"/>
        <end position="23"/>
    </location>
</feature>
<dbReference type="EMBL" id="CP121106">
    <property type="protein sequence ID" value="WFL77917.1"/>
    <property type="molecule type" value="Genomic_DNA"/>
</dbReference>
<feature type="chain" id="PRO_5047549171" evidence="2">
    <location>
        <begin position="24"/>
        <end position="503"/>
    </location>
</feature>
<gene>
    <name evidence="4" type="ORF">P7228_02285</name>
</gene>
<accession>A0ABY8FT26</accession>
<name>A0ABY8FT26_9SPHN</name>
<dbReference type="RefSeq" id="WP_278016608.1">
    <property type="nucleotide sequence ID" value="NZ_CP121106.1"/>
</dbReference>
<evidence type="ECO:0000313" key="5">
    <source>
        <dbReference type="Proteomes" id="UP001215827"/>
    </source>
</evidence>
<keyword evidence="2" id="KW-0732">Signal</keyword>
<dbReference type="PROSITE" id="PS51257">
    <property type="entry name" value="PROKAR_LIPOPROTEIN"/>
    <property type="match status" value="1"/>
</dbReference>
<organism evidence="4 5">
    <name type="scientific">Altererythrobacter arenosus</name>
    <dbReference type="NCBI Taxonomy" id="3032592"/>
    <lineage>
        <taxon>Bacteria</taxon>
        <taxon>Pseudomonadati</taxon>
        <taxon>Pseudomonadota</taxon>
        <taxon>Alphaproteobacteria</taxon>
        <taxon>Sphingomonadales</taxon>
        <taxon>Erythrobacteraceae</taxon>
        <taxon>Altererythrobacter</taxon>
    </lineage>
</organism>
<evidence type="ECO:0000256" key="2">
    <source>
        <dbReference type="SAM" id="SignalP"/>
    </source>
</evidence>
<feature type="compositionally biased region" description="Basic and acidic residues" evidence="1">
    <location>
        <begin position="182"/>
        <end position="197"/>
    </location>
</feature>
<sequence>MIKLAIAIPAALLLAGCGDTATAPVSDTAPEAPIVHFAELPEAPPPVAMPTEIDPAMQDQLVSAISRIVVLQQVLASKEVTGEVLEVEAELPRESAESALENAKANLAAMSRGSIPTYVLIHNLDAAGHLRAWLIGPDGGTVSGVSDMPYDGLTAMTKGLGVRRLAMSRSRAPRGEPLPTEQEIRAAEAADRSPEAVEERRRTLAETAELLLPGVVRDALGSRSGRLLIIPALDTGTAPYAALPLANGYAAENWSFVLLPDIPALSNEEPTYDFGQVEIDKAVIVGDPDLSGDTSWNWAKLPGARAEAQAVAQMLDAPGNRLMIGEEATRRNLVRAIESRRDTGLVYIASHAVSHPRNPLTRGYVAMSGGHYYAGHIRQENFPGWDDNHPLVVLSACQTALGRTLEGGGFGIARTWTRAGAGQVAGSLWNVSDSATKVLMTNFMRQMKAGYAPEFAMQKAQLQTLRHVDDRGRQPFMNDPKMWASFTIFGKPSRQIRRNSPQT</sequence>
<keyword evidence="5" id="KW-1185">Reference proteome</keyword>
<feature type="domain" description="CHAT" evidence="3">
    <location>
        <begin position="208"/>
        <end position="490"/>
    </location>
</feature>
<evidence type="ECO:0000256" key="1">
    <source>
        <dbReference type="SAM" id="MobiDB-lite"/>
    </source>
</evidence>
<dbReference type="InterPro" id="IPR024983">
    <property type="entry name" value="CHAT_dom"/>
</dbReference>
<dbReference type="Pfam" id="PF12770">
    <property type="entry name" value="CHAT"/>
    <property type="match status" value="1"/>
</dbReference>
<feature type="region of interest" description="Disordered" evidence="1">
    <location>
        <begin position="168"/>
        <end position="197"/>
    </location>
</feature>
<dbReference type="PANTHER" id="PTHR10098">
    <property type="entry name" value="RAPSYN-RELATED"/>
    <property type="match status" value="1"/>
</dbReference>